<dbReference type="RefSeq" id="WP_380865210.1">
    <property type="nucleotide sequence ID" value="NZ_JBHSKM010000049.1"/>
</dbReference>
<comment type="caution">
    <text evidence="1">The sequence shown here is derived from an EMBL/GenBank/DDBJ whole genome shotgun (WGS) entry which is preliminary data.</text>
</comment>
<sequence length="42" mass="4593">MTHRQSPDTDFAHTPVAHALTMIGNVEQPRPGDTLRIALPTV</sequence>
<dbReference type="EMBL" id="JBHSKM010000049">
    <property type="protein sequence ID" value="MFC5220443.1"/>
    <property type="molecule type" value="Genomic_DNA"/>
</dbReference>
<gene>
    <name evidence="1" type="ORF">ACFPQ9_42210</name>
</gene>
<proteinExistence type="predicted"/>
<accession>A0ABW0CYC6</accession>
<keyword evidence="2" id="KW-1185">Reference proteome</keyword>
<evidence type="ECO:0000313" key="2">
    <source>
        <dbReference type="Proteomes" id="UP001596263"/>
    </source>
</evidence>
<evidence type="ECO:0000313" key="1">
    <source>
        <dbReference type="EMBL" id="MFC5220443.1"/>
    </source>
</evidence>
<name>A0ABW0CYC6_STRCD</name>
<reference evidence="2" key="1">
    <citation type="journal article" date="2019" name="Int. J. Syst. Evol. Microbiol.">
        <title>The Global Catalogue of Microorganisms (GCM) 10K type strain sequencing project: providing services to taxonomists for standard genome sequencing and annotation.</title>
        <authorList>
            <consortium name="The Broad Institute Genomics Platform"/>
            <consortium name="The Broad Institute Genome Sequencing Center for Infectious Disease"/>
            <person name="Wu L."/>
            <person name="Ma J."/>
        </authorList>
    </citation>
    <scope>NUCLEOTIDE SEQUENCE [LARGE SCALE GENOMIC DNA]</scope>
    <source>
        <strain evidence="2">KCTC 42586</strain>
    </source>
</reference>
<organism evidence="1 2">
    <name type="scientific">Streptomyces coerulescens</name>
    <dbReference type="NCBI Taxonomy" id="29304"/>
    <lineage>
        <taxon>Bacteria</taxon>
        <taxon>Bacillati</taxon>
        <taxon>Actinomycetota</taxon>
        <taxon>Actinomycetes</taxon>
        <taxon>Kitasatosporales</taxon>
        <taxon>Streptomycetaceae</taxon>
        <taxon>Streptomyces</taxon>
    </lineage>
</organism>
<protein>
    <submittedName>
        <fullName evidence="1">Uncharacterized protein</fullName>
    </submittedName>
</protein>
<dbReference type="Proteomes" id="UP001596263">
    <property type="component" value="Unassembled WGS sequence"/>
</dbReference>